<dbReference type="SUPFAM" id="SSF53807">
    <property type="entry name" value="Helical backbone' metal receptor"/>
    <property type="match status" value="1"/>
</dbReference>
<comment type="similarity">
    <text evidence="2">Belongs to the bacterial solute-binding protein 8 family.</text>
</comment>
<dbReference type="CDD" id="cd01140">
    <property type="entry name" value="FatB"/>
    <property type="match status" value="1"/>
</dbReference>
<feature type="chain" id="PRO_5026964544" evidence="6">
    <location>
        <begin position="19"/>
        <end position="300"/>
    </location>
</feature>
<accession>A0A6L7G2C6</accession>
<dbReference type="AlphaFoldDB" id="A0A6L7G2C6"/>
<protein>
    <submittedName>
        <fullName evidence="8">ABC transporter substrate-binding protein</fullName>
    </submittedName>
</protein>
<keyword evidence="4" id="KW-0410">Iron transport</keyword>
<evidence type="ECO:0000256" key="5">
    <source>
        <dbReference type="ARBA" id="ARBA00022729"/>
    </source>
</evidence>
<organism evidence="8 9">
    <name type="scientific">Pseudooceanicola albus</name>
    <dbReference type="NCBI Taxonomy" id="2692189"/>
    <lineage>
        <taxon>Bacteria</taxon>
        <taxon>Pseudomonadati</taxon>
        <taxon>Pseudomonadota</taxon>
        <taxon>Alphaproteobacteria</taxon>
        <taxon>Rhodobacterales</taxon>
        <taxon>Paracoccaceae</taxon>
        <taxon>Pseudooceanicola</taxon>
    </lineage>
</organism>
<feature type="signal peptide" evidence="6">
    <location>
        <begin position="1"/>
        <end position="18"/>
    </location>
</feature>
<dbReference type="PANTHER" id="PTHR30532">
    <property type="entry name" value="IRON III DICITRATE-BINDING PERIPLASMIC PROTEIN"/>
    <property type="match status" value="1"/>
</dbReference>
<dbReference type="Pfam" id="PF01497">
    <property type="entry name" value="Peripla_BP_2"/>
    <property type="match status" value="1"/>
</dbReference>
<evidence type="ECO:0000256" key="4">
    <source>
        <dbReference type="ARBA" id="ARBA00022496"/>
    </source>
</evidence>
<dbReference type="Gene3D" id="3.40.50.1980">
    <property type="entry name" value="Nitrogenase molybdenum iron protein domain"/>
    <property type="match status" value="2"/>
</dbReference>
<keyword evidence="5 6" id="KW-0732">Signal</keyword>
<keyword evidence="9" id="KW-1185">Reference proteome</keyword>
<dbReference type="InterPro" id="IPR033870">
    <property type="entry name" value="FatB"/>
</dbReference>
<keyword evidence="4" id="KW-0408">Iron</keyword>
<dbReference type="Proteomes" id="UP000477911">
    <property type="component" value="Unassembled WGS sequence"/>
</dbReference>
<feature type="domain" description="Fe/B12 periplasmic-binding" evidence="7">
    <location>
        <begin position="39"/>
        <end position="299"/>
    </location>
</feature>
<keyword evidence="4" id="KW-0406">Ion transport</keyword>
<dbReference type="PANTHER" id="PTHR30532:SF28">
    <property type="entry name" value="PETROBACTIN-BINDING PROTEIN YCLQ"/>
    <property type="match status" value="1"/>
</dbReference>
<evidence type="ECO:0000256" key="6">
    <source>
        <dbReference type="SAM" id="SignalP"/>
    </source>
</evidence>
<keyword evidence="3" id="KW-0813">Transport</keyword>
<comment type="subcellular location">
    <subcellularLocation>
        <location evidence="1">Cell envelope</location>
    </subcellularLocation>
</comment>
<evidence type="ECO:0000313" key="9">
    <source>
        <dbReference type="Proteomes" id="UP000477911"/>
    </source>
</evidence>
<evidence type="ECO:0000256" key="3">
    <source>
        <dbReference type="ARBA" id="ARBA00022448"/>
    </source>
</evidence>
<comment type="caution">
    <text evidence="8">The sequence shown here is derived from an EMBL/GenBank/DDBJ whole genome shotgun (WGS) entry which is preliminary data.</text>
</comment>
<name>A0A6L7G2C6_9RHOB</name>
<sequence>MGGVALPLACALAGPALAAEALTLETAKGPITLKAVPKTLVVLDVAAIDTLAALDVPMAGVATPLFVSALEKEVNDVPSVGTMFEADLEKVAALRPDLIITGLRAEAQNATLSRIAPVADMSIGDDAVADGLARLSAYAGLFDKAEQAESLKVLLQAKLDEAKAQVAKNGGKVMILLANGPKVTAFGADSRFGWINSNLDWPQAVQGLEASRHGEPVSFEFIAQADPDTILVIDRGTTVGEGAQSAQQTLDNALVQGTKAWKTGKVVYLSTPEAYVGAGGVQSLMVTLDQITSALKGAQS</sequence>
<evidence type="ECO:0000259" key="7">
    <source>
        <dbReference type="PROSITE" id="PS50983"/>
    </source>
</evidence>
<dbReference type="GO" id="GO:0030288">
    <property type="term" value="C:outer membrane-bounded periplasmic space"/>
    <property type="evidence" value="ECO:0007669"/>
    <property type="project" value="TreeGrafter"/>
</dbReference>
<dbReference type="GO" id="GO:1901678">
    <property type="term" value="P:iron coordination entity transport"/>
    <property type="evidence" value="ECO:0007669"/>
    <property type="project" value="UniProtKB-ARBA"/>
</dbReference>
<evidence type="ECO:0000256" key="1">
    <source>
        <dbReference type="ARBA" id="ARBA00004196"/>
    </source>
</evidence>
<dbReference type="PROSITE" id="PS50983">
    <property type="entry name" value="FE_B12_PBP"/>
    <property type="match status" value="1"/>
</dbReference>
<proteinExistence type="inferred from homology"/>
<reference evidence="8 9" key="1">
    <citation type="submission" date="2019-12" db="EMBL/GenBank/DDBJ databases">
        <authorList>
            <person name="Li M."/>
        </authorList>
    </citation>
    <scope>NUCLEOTIDE SEQUENCE [LARGE SCALE GENOMIC DNA]</scope>
    <source>
        <strain evidence="8 9">GBMRC 2024</strain>
    </source>
</reference>
<gene>
    <name evidence="8" type="ORF">GR170_09450</name>
</gene>
<dbReference type="EMBL" id="WUMU01000007">
    <property type="protein sequence ID" value="MXN18059.1"/>
    <property type="molecule type" value="Genomic_DNA"/>
</dbReference>
<dbReference type="InterPro" id="IPR002491">
    <property type="entry name" value="ABC_transptr_periplasmic_BD"/>
</dbReference>
<dbReference type="InterPro" id="IPR051313">
    <property type="entry name" value="Bact_iron-sidero_bind"/>
</dbReference>
<evidence type="ECO:0000313" key="8">
    <source>
        <dbReference type="EMBL" id="MXN18059.1"/>
    </source>
</evidence>
<evidence type="ECO:0000256" key="2">
    <source>
        <dbReference type="ARBA" id="ARBA00008814"/>
    </source>
</evidence>